<keyword evidence="4" id="KW-1185">Reference proteome</keyword>
<feature type="chain" id="PRO_5038539043" description="Dynein heavy chain linker domain-containing protein" evidence="1">
    <location>
        <begin position="21"/>
        <end position="88"/>
    </location>
</feature>
<evidence type="ECO:0000313" key="3">
    <source>
        <dbReference type="EMBL" id="KAH3716381.1"/>
    </source>
</evidence>
<protein>
    <recommendedName>
        <fullName evidence="2">Dynein heavy chain linker domain-containing protein</fullName>
    </recommendedName>
</protein>
<keyword evidence="1" id="KW-0732">Signal</keyword>
<gene>
    <name evidence="3" type="ORF">DPMN_059103</name>
</gene>
<comment type="caution">
    <text evidence="3">The sequence shown here is derived from an EMBL/GenBank/DDBJ whole genome shotgun (WGS) entry which is preliminary data.</text>
</comment>
<evidence type="ECO:0000313" key="4">
    <source>
        <dbReference type="Proteomes" id="UP000828390"/>
    </source>
</evidence>
<reference evidence="3" key="1">
    <citation type="journal article" date="2019" name="bioRxiv">
        <title>The Genome of the Zebra Mussel, Dreissena polymorpha: A Resource for Invasive Species Research.</title>
        <authorList>
            <person name="McCartney M.A."/>
            <person name="Auch B."/>
            <person name="Kono T."/>
            <person name="Mallez S."/>
            <person name="Zhang Y."/>
            <person name="Obille A."/>
            <person name="Becker A."/>
            <person name="Abrahante J.E."/>
            <person name="Garbe J."/>
            <person name="Badalamenti J.P."/>
            <person name="Herman A."/>
            <person name="Mangelson H."/>
            <person name="Liachko I."/>
            <person name="Sullivan S."/>
            <person name="Sone E.D."/>
            <person name="Koren S."/>
            <person name="Silverstein K.A.T."/>
            <person name="Beckman K.B."/>
            <person name="Gohl D.M."/>
        </authorList>
    </citation>
    <scope>NUCLEOTIDE SEQUENCE</scope>
    <source>
        <strain evidence="3">Duluth1</strain>
        <tissue evidence="3">Whole animal</tissue>
    </source>
</reference>
<accession>A0A9D4C2Y3</accession>
<sequence length="88" mass="9790">MIIISIFITLFACHLTSVLSGCLQDSQISIAGMMQSPYLGDMTAEVESWASALQQVEEIADLWYTCQKKVNAVFITHCSLNYSPNKIK</sequence>
<proteinExistence type="predicted"/>
<name>A0A9D4C2Y3_DREPO</name>
<dbReference type="InterPro" id="IPR042222">
    <property type="entry name" value="Dynein_2_N"/>
</dbReference>
<dbReference type="Pfam" id="PF08393">
    <property type="entry name" value="DHC_N2"/>
    <property type="match status" value="1"/>
</dbReference>
<dbReference type="InterPro" id="IPR013602">
    <property type="entry name" value="Dynein_heavy_linker"/>
</dbReference>
<feature type="domain" description="Dynein heavy chain linker" evidence="2">
    <location>
        <begin position="22"/>
        <end position="69"/>
    </location>
</feature>
<dbReference type="Proteomes" id="UP000828390">
    <property type="component" value="Unassembled WGS sequence"/>
</dbReference>
<organism evidence="3 4">
    <name type="scientific">Dreissena polymorpha</name>
    <name type="common">Zebra mussel</name>
    <name type="synonym">Mytilus polymorpha</name>
    <dbReference type="NCBI Taxonomy" id="45954"/>
    <lineage>
        <taxon>Eukaryota</taxon>
        <taxon>Metazoa</taxon>
        <taxon>Spiralia</taxon>
        <taxon>Lophotrochozoa</taxon>
        <taxon>Mollusca</taxon>
        <taxon>Bivalvia</taxon>
        <taxon>Autobranchia</taxon>
        <taxon>Heteroconchia</taxon>
        <taxon>Euheterodonta</taxon>
        <taxon>Imparidentia</taxon>
        <taxon>Neoheterodontei</taxon>
        <taxon>Myida</taxon>
        <taxon>Dreissenoidea</taxon>
        <taxon>Dreissenidae</taxon>
        <taxon>Dreissena</taxon>
    </lineage>
</organism>
<dbReference type="Gene3D" id="1.20.140.100">
    <property type="entry name" value="Dynein heavy chain, N-terminal domain 2"/>
    <property type="match status" value="1"/>
</dbReference>
<feature type="signal peptide" evidence="1">
    <location>
        <begin position="1"/>
        <end position="20"/>
    </location>
</feature>
<dbReference type="EMBL" id="JAIWYP010000013">
    <property type="protein sequence ID" value="KAH3716381.1"/>
    <property type="molecule type" value="Genomic_DNA"/>
</dbReference>
<evidence type="ECO:0000256" key="1">
    <source>
        <dbReference type="SAM" id="SignalP"/>
    </source>
</evidence>
<dbReference type="AlphaFoldDB" id="A0A9D4C2Y3"/>
<reference evidence="3" key="2">
    <citation type="submission" date="2020-11" db="EMBL/GenBank/DDBJ databases">
        <authorList>
            <person name="McCartney M.A."/>
            <person name="Auch B."/>
            <person name="Kono T."/>
            <person name="Mallez S."/>
            <person name="Becker A."/>
            <person name="Gohl D.M."/>
            <person name="Silverstein K.A.T."/>
            <person name="Koren S."/>
            <person name="Bechman K.B."/>
            <person name="Herman A."/>
            <person name="Abrahante J.E."/>
            <person name="Garbe J."/>
        </authorList>
    </citation>
    <scope>NUCLEOTIDE SEQUENCE</scope>
    <source>
        <strain evidence="3">Duluth1</strain>
        <tissue evidence="3">Whole animal</tissue>
    </source>
</reference>
<evidence type="ECO:0000259" key="2">
    <source>
        <dbReference type="Pfam" id="PF08393"/>
    </source>
</evidence>